<dbReference type="Proteomes" id="UP000317093">
    <property type="component" value="Chromosome"/>
</dbReference>
<keyword evidence="2" id="KW-1185">Reference proteome</keyword>
<name>A0A518B325_9BACT</name>
<evidence type="ECO:0000313" key="1">
    <source>
        <dbReference type="EMBL" id="QDU61342.1"/>
    </source>
</evidence>
<dbReference type="EMBL" id="CP036279">
    <property type="protein sequence ID" value="QDU61342.1"/>
    <property type="molecule type" value="Genomic_DNA"/>
</dbReference>
<proteinExistence type="predicted"/>
<dbReference type="KEGG" id="knv:Pan216_21970"/>
<accession>A0A518B325</accession>
<protein>
    <submittedName>
        <fullName evidence="1">Uncharacterized protein</fullName>
    </submittedName>
</protein>
<gene>
    <name evidence="1" type="ORF">Pan216_21970</name>
</gene>
<organism evidence="1 2">
    <name type="scientific">Kolteria novifilia</name>
    <dbReference type="NCBI Taxonomy" id="2527975"/>
    <lineage>
        <taxon>Bacteria</taxon>
        <taxon>Pseudomonadati</taxon>
        <taxon>Planctomycetota</taxon>
        <taxon>Planctomycetia</taxon>
        <taxon>Kolteriales</taxon>
        <taxon>Kolteriaceae</taxon>
        <taxon>Kolteria</taxon>
    </lineage>
</organism>
<dbReference type="AlphaFoldDB" id="A0A518B325"/>
<sequence length="72" mass="7858">MRDLDLDGAKLGVELQDVAHLNLATANHESNLGHLDSVTRESHLIQFATPVSSQFKRSGFGNLELLLTDGGW</sequence>
<reference evidence="1 2" key="1">
    <citation type="submission" date="2019-02" db="EMBL/GenBank/DDBJ databases">
        <title>Deep-cultivation of Planctomycetes and their phenomic and genomic characterization uncovers novel biology.</title>
        <authorList>
            <person name="Wiegand S."/>
            <person name="Jogler M."/>
            <person name="Boedeker C."/>
            <person name="Pinto D."/>
            <person name="Vollmers J."/>
            <person name="Rivas-Marin E."/>
            <person name="Kohn T."/>
            <person name="Peeters S.H."/>
            <person name="Heuer A."/>
            <person name="Rast P."/>
            <person name="Oberbeckmann S."/>
            <person name="Bunk B."/>
            <person name="Jeske O."/>
            <person name="Meyerdierks A."/>
            <person name="Storesund J.E."/>
            <person name="Kallscheuer N."/>
            <person name="Luecker S."/>
            <person name="Lage O.M."/>
            <person name="Pohl T."/>
            <person name="Merkel B.J."/>
            <person name="Hornburger P."/>
            <person name="Mueller R.-W."/>
            <person name="Bruemmer F."/>
            <person name="Labrenz M."/>
            <person name="Spormann A.M."/>
            <person name="Op den Camp H."/>
            <person name="Overmann J."/>
            <person name="Amann R."/>
            <person name="Jetten M.S.M."/>
            <person name="Mascher T."/>
            <person name="Medema M.H."/>
            <person name="Devos D.P."/>
            <person name="Kaster A.-K."/>
            <person name="Ovreas L."/>
            <person name="Rohde M."/>
            <person name="Galperin M.Y."/>
            <person name="Jogler C."/>
        </authorList>
    </citation>
    <scope>NUCLEOTIDE SEQUENCE [LARGE SCALE GENOMIC DNA]</scope>
    <source>
        <strain evidence="1 2">Pan216</strain>
    </source>
</reference>
<dbReference type="RefSeq" id="WP_419193499.1">
    <property type="nucleotide sequence ID" value="NZ_CP036279.1"/>
</dbReference>
<evidence type="ECO:0000313" key="2">
    <source>
        <dbReference type="Proteomes" id="UP000317093"/>
    </source>
</evidence>